<dbReference type="AlphaFoldDB" id="C0XT01"/>
<reference evidence="1" key="1">
    <citation type="submission" date="2009-01" db="EMBL/GenBank/DDBJ databases">
        <authorList>
            <person name="Qin X."/>
            <person name="Bachman B."/>
            <person name="Battles P."/>
            <person name="Bell A."/>
            <person name="Bess C."/>
            <person name="Bickham C."/>
            <person name="Chaboub L."/>
            <person name="Chen D."/>
            <person name="Coyle M."/>
            <person name="Deiros D.R."/>
            <person name="Dinh H."/>
            <person name="Forbes L."/>
            <person name="Fowler G."/>
            <person name="Francisco L."/>
            <person name="Fu Q."/>
            <person name="Gubbala S."/>
            <person name="Hale W."/>
            <person name="Han Y."/>
            <person name="Hemphill L."/>
            <person name="Highlander S.K."/>
            <person name="Hirani K."/>
            <person name="Hogues M."/>
            <person name="Jackson L."/>
            <person name="Jakkamsetti A."/>
            <person name="Javaid M."/>
            <person name="Jiang H."/>
            <person name="Korchina V."/>
            <person name="Kovar C."/>
            <person name="Lara F."/>
            <person name="Lee S."/>
            <person name="Mata R."/>
            <person name="Mathew T."/>
            <person name="Moen C."/>
            <person name="Morales K."/>
            <person name="Munidasa M."/>
            <person name="Nazareth L."/>
            <person name="Ngo R."/>
            <person name="Nguyen L."/>
            <person name="Okwuonu G."/>
            <person name="Ongeri F."/>
            <person name="Patil S."/>
            <person name="Petrosino J."/>
            <person name="Pham C."/>
            <person name="Pham P."/>
            <person name="Pu L.-L."/>
            <person name="Puazo M."/>
            <person name="Raj R."/>
            <person name="Reid J."/>
            <person name="Rouhana J."/>
            <person name="Saada N."/>
            <person name="Shang Y."/>
            <person name="Simmons D."/>
            <person name="Thornton R."/>
            <person name="Warren J."/>
            <person name="Weissenberger G."/>
            <person name="Zhang J."/>
            <person name="Zhang L."/>
            <person name="Zhou C."/>
            <person name="Zhu D."/>
            <person name="Muzny D."/>
            <person name="Worley K."/>
            <person name="Gibbs R."/>
        </authorList>
    </citation>
    <scope>NUCLEOTIDE SEQUENCE [LARGE SCALE GENOMIC DNA]</scope>
    <source>
        <strain evidence="1">DSM 44291</strain>
    </source>
</reference>
<keyword evidence="2" id="KW-1185">Reference proteome</keyword>
<accession>C0XT01</accession>
<dbReference type="EMBL" id="ACHJ01000121">
    <property type="protein sequence ID" value="EEI16675.1"/>
    <property type="molecule type" value="Genomic_DNA"/>
</dbReference>
<comment type="caution">
    <text evidence="1">The sequence shown here is derived from an EMBL/GenBank/DDBJ whole genome shotgun (WGS) entry which is preliminary data.</text>
</comment>
<evidence type="ECO:0000313" key="1">
    <source>
        <dbReference type="EMBL" id="EEI16675.1"/>
    </source>
</evidence>
<name>C0XT01_CORLD</name>
<gene>
    <name evidence="1" type="ORF">HMPREF0298_1571</name>
</gene>
<sequence>MVDGEIEVEFDSRADNETIRHLINLFHNLYQLSQASRFIT</sequence>
<evidence type="ECO:0000313" key="2">
    <source>
        <dbReference type="Proteomes" id="UP000006196"/>
    </source>
</evidence>
<dbReference type="Proteomes" id="UP000006196">
    <property type="component" value="Unassembled WGS sequence"/>
</dbReference>
<organism evidence="1 2">
    <name type="scientific">Corynebacterium lipophiloflavum (strain ATCC 700352 / DSM 44291 / CCUG 37336 / JCM 10383 / DMMZ 1944)</name>
    <dbReference type="NCBI Taxonomy" id="525263"/>
    <lineage>
        <taxon>Bacteria</taxon>
        <taxon>Bacillati</taxon>
        <taxon>Actinomycetota</taxon>
        <taxon>Actinomycetes</taxon>
        <taxon>Mycobacteriales</taxon>
        <taxon>Corynebacteriaceae</taxon>
        <taxon>Corynebacterium</taxon>
    </lineage>
</organism>
<proteinExistence type="predicted"/>
<dbReference type="HOGENOM" id="CLU_3288159_0_0_11"/>
<protein>
    <submittedName>
        <fullName evidence="1">Uncharacterized protein</fullName>
    </submittedName>
</protein>